<feature type="region of interest" description="Disordered" evidence="1">
    <location>
        <begin position="1"/>
        <end position="25"/>
    </location>
</feature>
<reference evidence="3" key="1">
    <citation type="journal article" date="2005" name="Nature">
        <title>The map-based sequence of the rice genome.</title>
        <authorList>
            <consortium name="International rice genome sequencing project (IRGSP)"/>
            <person name="Matsumoto T."/>
            <person name="Wu J."/>
            <person name="Kanamori H."/>
            <person name="Katayose Y."/>
            <person name="Fujisawa M."/>
            <person name="Namiki N."/>
            <person name="Mizuno H."/>
            <person name="Yamamoto K."/>
            <person name="Antonio B.A."/>
            <person name="Baba T."/>
            <person name="Sakata K."/>
            <person name="Nagamura Y."/>
            <person name="Aoki H."/>
            <person name="Arikawa K."/>
            <person name="Arita K."/>
            <person name="Bito T."/>
            <person name="Chiden Y."/>
            <person name="Fujitsuka N."/>
            <person name="Fukunaka R."/>
            <person name="Hamada M."/>
            <person name="Harada C."/>
            <person name="Hayashi A."/>
            <person name="Hijishita S."/>
            <person name="Honda M."/>
            <person name="Hosokawa S."/>
            <person name="Ichikawa Y."/>
            <person name="Idonuma A."/>
            <person name="Iijima M."/>
            <person name="Ikeda M."/>
            <person name="Ikeno M."/>
            <person name="Ito K."/>
            <person name="Ito S."/>
            <person name="Ito T."/>
            <person name="Ito Y."/>
            <person name="Ito Y."/>
            <person name="Iwabuchi A."/>
            <person name="Kamiya K."/>
            <person name="Karasawa W."/>
            <person name="Kurita K."/>
            <person name="Katagiri S."/>
            <person name="Kikuta A."/>
            <person name="Kobayashi H."/>
            <person name="Kobayashi N."/>
            <person name="Machita K."/>
            <person name="Maehara T."/>
            <person name="Masukawa M."/>
            <person name="Mizubayashi T."/>
            <person name="Mukai Y."/>
            <person name="Nagasaki H."/>
            <person name="Nagata Y."/>
            <person name="Naito S."/>
            <person name="Nakashima M."/>
            <person name="Nakama Y."/>
            <person name="Nakamichi Y."/>
            <person name="Nakamura M."/>
            <person name="Meguro A."/>
            <person name="Negishi M."/>
            <person name="Ohta I."/>
            <person name="Ohta T."/>
            <person name="Okamoto M."/>
            <person name="Ono N."/>
            <person name="Saji S."/>
            <person name="Sakaguchi M."/>
            <person name="Sakai K."/>
            <person name="Shibata M."/>
            <person name="Shimokawa T."/>
            <person name="Song J."/>
            <person name="Takazaki Y."/>
            <person name="Terasawa K."/>
            <person name="Tsugane M."/>
            <person name="Tsuji K."/>
            <person name="Ueda S."/>
            <person name="Waki K."/>
            <person name="Yamagata H."/>
            <person name="Yamamoto M."/>
            <person name="Yamamoto S."/>
            <person name="Yamane H."/>
            <person name="Yoshiki S."/>
            <person name="Yoshihara R."/>
            <person name="Yukawa K."/>
            <person name="Zhong H."/>
            <person name="Yano M."/>
            <person name="Yuan Q."/>
            <person name="Ouyang S."/>
            <person name="Liu J."/>
            <person name="Jones K.M."/>
            <person name="Gansberger K."/>
            <person name="Moffat K."/>
            <person name="Hill J."/>
            <person name="Bera J."/>
            <person name="Fadrosh D."/>
            <person name="Jin S."/>
            <person name="Johri S."/>
            <person name="Kim M."/>
            <person name="Overton L."/>
            <person name="Reardon M."/>
            <person name="Tsitrin T."/>
            <person name="Vuong H."/>
            <person name="Weaver B."/>
            <person name="Ciecko A."/>
            <person name="Tallon L."/>
            <person name="Jackson J."/>
            <person name="Pai G."/>
            <person name="Aken S.V."/>
            <person name="Utterback T."/>
            <person name="Reidmuller S."/>
            <person name="Feldblyum T."/>
            <person name="Hsiao J."/>
            <person name="Zismann V."/>
            <person name="Iobst S."/>
            <person name="de Vazeille A.R."/>
            <person name="Buell C.R."/>
            <person name="Ying K."/>
            <person name="Li Y."/>
            <person name="Lu T."/>
            <person name="Huang Y."/>
            <person name="Zhao Q."/>
            <person name="Feng Q."/>
            <person name="Zhang L."/>
            <person name="Zhu J."/>
            <person name="Weng Q."/>
            <person name="Mu J."/>
            <person name="Lu Y."/>
            <person name="Fan D."/>
            <person name="Liu Y."/>
            <person name="Guan J."/>
            <person name="Zhang Y."/>
            <person name="Yu S."/>
            <person name="Liu X."/>
            <person name="Zhang Y."/>
            <person name="Hong G."/>
            <person name="Han B."/>
            <person name="Choisne N."/>
            <person name="Demange N."/>
            <person name="Orjeda G."/>
            <person name="Samain S."/>
            <person name="Cattolico L."/>
            <person name="Pelletier E."/>
            <person name="Couloux A."/>
            <person name="Segurens B."/>
            <person name="Wincker P."/>
            <person name="D'Hont A."/>
            <person name="Scarpelli C."/>
            <person name="Weissenbach J."/>
            <person name="Salanoubat M."/>
            <person name="Quetier F."/>
            <person name="Yu Y."/>
            <person name="Kim H.R."/>
            <person name="Rambo T."/>
            <person name="Currie J."/>
            <person name="Collura K."/>
            <person name="Luo M."/>
            <person name="Yang T."/>
            <person name="Ammiraju J.S.S."/>
            <person name="Engler F."/>
            <person name="Soderlund C."/>
            <person name="Wing R.A."/>
            <person name="Palmer L.E."/>
            <person name="de la Bastide M."/>
            <person name="Spiegel L."/>
            <person name="Nascimento L."/>
            <person name="Zutavern T."/>
            <person name="O'Shaughnessy A."/>
            <person name="Dike S."/>
            <person name="Dedhia N."/>
            <person name="Preston R."/>
            <person name="Balija V."/>
            <person name="McCombie W.R."/>
            <person name="Chow T."/>
            <person name="Chen H."/>
            <person name="Chung M."/>
            <person name="Chen C."/>
            <person name="Shaw J."/>
            <person name="Wu H."/>
            <person name="Hsiao K."/>
            <person name="Chao Y."/>
            <person name="Chu M."/>
            <person name="Cheng C."/>
            <person name="Hour A."/>
            <person name="Lee P."/>
            <person name="Lin S."/>
            <person name="Lin Y."/>
            <person name="Liou J."/>
            <person name="Liu S."/>
            <person name="Hsing Y."/>
            <person name="Raghuvanshi S."/>
            <person name="Mohanty A."/>
            <person name="Bharti A.K."/>
            <person name="Gaur A."/>
            <person name="Gupta V."/>
            <person name="Kumar D."/>
            <person name="Ravi V."/>
            <person name="Vij S."/>
            <person name="Kapur A."/>
            <person name="Khurana P."/>
            <person name="Khurana P."/>
            <person name="Khurana J.P."/>
            <person name="Tyagi A.K."/>
            <person name="Gaikwad K."/>
            <person name="Singh A."/>
            <person name="Dalal V."/>
            <person name="Srivastava S."/>
            <person name="Dixit A."/>
            <person name="Pal A.K."/>
            <person name="Ghazi I.A."/>
            <person name="Yadav M."/>
            <person name="Pandit A."/>
            <person name="Bhargava A."/>
            <person name="Sureshbabu K."/>
            <person name="Batra K."/>
            <person name="Sharma T.R."/>
            <person name="Mohapatra T."/>
            <person name="Singh N.K."/>
            <person name="Messing J."/>
            <person name="Nelson A.B."/>
            <person name="Fuks G."/>
            <person name="Kavchok S."/>
            <person name="Keizer G."/>
            <person name="Linton E."/>
            <person name="Llaca V."/>
            <person name="Song R."/>
            <person name="Tanyolac B."/>
            <person name="Young S."/>
            <person name="Ho-Il K."/>
            <person name="Hahn J.H."/>
            <person name="Sangsakoo G."/>
            <person name="Vanavichit A."/>
            <person name="de Mattos Luiz.A.T."/>
            <person name="Zimmer P.D."/>
            <person name="Malone G."/>
            <person name="Dellagostin O."/>
            <person name="de Oliveira A.C."/>
            <person name="Bevan M."/>
            <person name="Bancroft I."/>
            <person name="Minx P."/>
            <person name="Cordum H."/>
            <person name="Wilson R."/>
            <person name="Cheng Z."/>
            <person name="Jin W."/>
            <person name="Jiang J."/>
            <person name="Leong S.A."/>
            <person name="Iwama H."/>
            <person name="Gojobori T."/>
            <person name="Itoh T."/>
            <person name="Niimura Y."/>
            <person name="Fujii Y."/>
            <person name="Habara T."/>
            <person name="Sakai H."/>
            <person name="Sato Y."/>
            <person name="Wilson G."/>
            <person name="Kumar K."/>
            <person name="McCouch S."/>
            <person name="Juretic N."/>
            <person name="Hoen D."/>
            <person name="Wright S."/>
            <person name="Bruskiewich R."/>
            <person name="Bureau T."/>
            <person name="Miyao A."/>
            <person name="Hirochika H."/>
            <person name="Nishikawa T."/>
            <person name="Kadowaki K."/>
            <person name="Sugiura M."/>
            <person name="Burr B."/>
            <person name="Sasaki T."/>
        </authorList>
    </citation>
    <scope>NUCLEOTIDE SEQUENCE [LARGE SCALE GENOMIC DNA]</scope>
    <source>
        <strain evidence="3">cv. Nipponbare</strain>
    </source>
</reference>
<gene>
    <name evidence="2" type="ordered locus">Os01g0644800</name>
    <name evidence="2" type="ORF">OSNPB_010644800</name>
</gene>
<feature type="region of interest" description="Disordered" evidence="1">
    <location>
        <begin position="44"/>
        <end position="85"/>
    </location>
</feature>
<dbReference type="AlphaFoldDB" id="A0A0P0V5U3"/>
<sequence length="142" mass="15207">MPDATSTSATACYQRPDLASSTKSPLYPGARLHRVLTPSLVDLGPATPPISGQGMFPPHRKATIADKTPTHHPTQPLPHLHHHTASTSFDDRRRYLLSASFLACASDLSSMSHPPPLSHPLAEDCGDKHPSPASSPTFAPYD</sequence>
<keyword evidence="3" id="KW-1185">Reference proteome</keyword>
<dbReference type="Proteomes" id="UP000059680">
    <property type="component" value="Chromosome 1"/>
</dbReference>
<dbReference type="InParanoid" id="A0A0P0V5U3"/>
<accession>A0A0P0V5U3</accession>
<feature type="region of interest" description="Disordered" evidence="1">
    <location>
        <begin position="109"/>
        <end position="142"/>
    </location>
</feature>
<protein>
    <submittedName>
        <fullName evidence="2">Os01g0644800 protein</fullName>
    </submittedName>
</protein>
<organism evidence="2 3">
    <name type="scientific">Oryza sativa subsp. japonica</name>
    <name type="common">Rice</name>
    <dbReference type="NCBI Taxonomy" id="39947"/>
    <lineage>
        <taxon>Eukaryota</taxon>
        <taxon>Viridiplantae</taxon>
        <taxon>Streptophyta</taxon>
        <taxon>Embryophyta</taxon>
        <taxon>Tracheophyta</taxon>
        <taxon>Spermatophyta</taxon>
        <taxon>Magnoliopsida</taxon>
        <taxon>Liliopsida</taxon>
        <taxon>Poales</taxon>
        <taxon>Poaceae</taxon>
        <taxon>BOP clade</taxon>
        <taxon>Oryzoideae</taxon>
        <taxon>Oryzeae</taxon>
        <taxon>Oryzinae</taxon>
        <taxon>Oryza</taxon>
        <taxon>Oryza sativa</taxon>
    </lineage>
</organism>
<dbReference type="EMBL" id="AP014957">
    <property type="protein sequence ID" value="BAS73395.1"/>
    <property type="molecule type" value="Genomic_DNA"/>
</dbReference>
<feature type="compositionally biased region" description="Basic and acidic residues" evidence="1">
    <location>
        <begin position="121"/>
        <end position="130"/>
    </location>
</feature>
<name>A0A0P0V5U3_ORYSJ</name>
<dbReference type="PaxDb" id="39947-A0A0P0V5U3"/>
<evidence type="ECO:0000256" key="1">
    <source>
        <dbReference type="SAM" id="MobiDB-lite"/>
    </source>
</evidence>
<proteinExistence type="predicted"/>
<evidence type="ECO:0000313" key="2">
    <source>
        <dbReference type="EMBL" id="BAS73395.1"/>
    </source>
</evidence>
<evidence type="ECO:0000313" key="3">
    <source>
        <dbReference type="Proteomes" id="UP000059680"/>
    </source>
</evidence>
<reference evidence="2 3" key="2">
    <citation type="journal article" date="2013" name="Plant Cell Physiol.">
        <title>Rice Annotation Project Database (RAP-DB): an integrative and interactive database for rice genomics.</title>
        <authorList>
            <person name="Sakai H."/>
            <person name="Lee S.S."/>
            <person name="Tanaka T."/>
            <person name="Numa H."/>
            <person name="Kim J."/>
            <person name="Kawahara Y."/>
            <person name="Wakimoto H."/>
            <person name="Yang C.C."/>
            <person name="Iwamoto M."/>
            <person name="Abe T."/>
            <person name="Yamada Y."/>
            <person name="Muto A."/>
            <person name="Inokuchi H."/>
            <person name="Ikemura T."/>
            <person name="Matsumoto T."/>
            <person name="Sasaki T."/>
            <person name="Itoh T."/>
        </authorList>
    </citation>
    <scope>NUCLEOTIDE SEQUENCE [LARGE SCALE GENOMIC DNA]</scope>
    <source>
        <strain evidence="3">cv. Nipponbare</strain>
    </source>
</reference>
<reference evidence="2 3" key="3">
    <citation type="journal article" date="2013" name="Rice">
        <title>Improvement of the Oryza sativa Nipponbare reference genome using next generation sequence and optical map data.</title>
        <authorList>
            <person name="Kawahara Y."/>
            <person name="de la Bastide M."/>
            <person name="Hamilton J.P."/>
            <person name="Kanamori H."/>
            <person name="McCombie W.R."/>
            <person name="Ouyang S."/>
            <person name="Schwartz D.C."/>
            <person name="Tanaka T."/>
            <person name="Wu J."/>
            <person name="Zhou S."/>
            <person name="Childs K.L."/>
            <person name="Davidson R.M."/>
            <person name="Lin H."/>
            <person name="Quesada-Ocampo L."/>
            <person name="Vaillancourt B."/>
            <person name="Sakai H."/>
            <person name="Lee S.S."/>
            <person name="Kim J."/>
            <person name="Numa H."/>
            <person name="Itoh T."/>
            <person name="Buell C.R."/>
            <person name="Matsumoto T."/>
        </authorList>
    </citation>
    <scope>NUCLEOTIDE SEQUENCE [LARGE SCALE GENOMIC DNA]</scope>
    <source>
        <strain evidence="3">cv. Nipponbare</strain>
    </source>
</reference>
<feature type="compositionally biased region" description="Polar residues" evidence="1">
    <location>
        <begin position="1"/>
        <end position="11"/>
    </location>
</feature>
<feature type="compositionally biased region" description="Polar residues" evidence="1">
    <location>
        <begin position="132"/>
        <end position="142"/>
    </location>
</feature>